<evidence type="ECO:0000313" key="2">
    <source>
        <dbReference type="Proteomes" id="UP000499080"/>
    </source>
</evidence>
<sequence length="105" mass="11778">MHQAIWTIFMHRLSTDETPQHGFCPIGEDSWCGFKKAVALGSAVVPVAVVEAMRTVFRYLSHPYFLKKCVHGNTQNPNESVNNDIWSRVPKSTFVQIEALSLGCV</sequence>
<gene>
    <name evidence="1" type="ORF">AVEN_270202_1</name>
</gene>
<evidence type="ECO:0000313" key="1">
    <source>
        <dbReference type="EMBL" id="GBM46187.1"/>
    </source>
</evidence>
<dbReference type="AlphaFoldDB" id="A0A4Y2FYU8"/>
<proteinExistence type="predicted"/>
<comment type="caution">
    <text evidence="1">The sequence shown here is derived from an EMBL/GenBank/DDBJ whole genome shotgun (WGS) entry which is preliminary data.</text>
</comment>
<accession>A0A4Y2FYU8</accession>
<dbReference type="OrthoDB" id="10060618at2759"/>
<dbReference type="Proteomes" id="UP000499080">
    <property type="component" value="Unassembled WGS sequence"/>
</dbReference>
<dbReference type="EMBL" id="BGPR01001127">
    <property type="protein sequence ID" value="GBM46187.1"/>
    <property type="molecule type" value="Genomic_DNA"/>
</dbReference>
<organism evidence="1 2">
    <name type="scientific">Araneus ventricosus</name>
    <name type="common">Orbweaver spider</name>
    <name type="synonym">Epeira ventricosa</name>
    <dbReference type="NCBI Taxonomy" id="182803"/>
    <lineage>
        <taxon>Eukaryota</taxon>
        <taxon>Metazoa</taxon>
        <taxon>Ecdysozoa</taxon>
        <taxon>Arthropoda</taxon>
        <taxon>Chelicerata</taxon>
        <taxon>Arachnida</taxon>
        <taxon>Araneae</taxon>
        <taxon>Araneomorphae</taxon>
        <taxon>Entelegynae</taxon>
        <taxon>Araneoidea</taxon>
        <taxon>Araneidae</taxon>
        <taxon>Araneus</taxon>
    </lineage>
</organism>
<keyword evidence="2" id="KW-1185">Reference proteome</keyword>
<name>A0A4Y2FYU8_ARAVE</name>
<protein>
    <submittedName>
        <fullName evidence="1">Uncharacterized protein</fullName>
    </submittedName>
</protein>
<reference evidence="1 2" key="1">
    <citation type="journal article" date="2019" name="Sci. Rep.">
        <title>Orb-weaving spider Araneus ventricosus genome elucidates the spidroin gene catalogue.</title>
        <authorList>
            <person name="Kono N."/>
            <person name="Nakamura H."/>
            <person name="Ohtoshi R."/>
            <person name="Moran D.A.P."/>
            <person name="Shinohara A."/>
            <person name="Yoshida Y."/>
            <person name="Fujiwara M."/>
            <person name="Mori M."/>
            <person name="Tomita M."/>
            <person name="Arakawa K."/>
        </authorList>
    </citation>
    <scope>NUCLEOTIDE SEQUENCE [LARGE SCALE GENOMIC DNA]</scope>
</reference>